<evidence type="ECO:0000313" key="5">
    <source>
        <dbReference type="Proteomes" id="UP000236655"/>
    </source>
</evidence>
<feature type="active site" description="Proton donor/acceptor" evidence="2">
    <location>
        <position position="335"/>
    </location>
</feature>
<dbReference type="InterPro" id="IPR040626">
    <property type="entry name" value="Pepdidase_M14_N"/>
</dbReference>
<evidence type="ECO:0000259" key="3">
    <source>
        <dbReference type="PROSITE" id="PS52035"/>
    </source>
</evidence>
<organism evidence="4 5">
    <name type="scientific">Aquella oligotrophica</name>
    <dbReference type="NCBI Taxonomy" id="2067065"/>
    <lineage>
        <taxon>Bacteria</taxon>
        <taxon>Pseudomonadati</taxon>
        <taxon>Pseudomonadota</taxon>
        <taxon>Betaproteobacteria</taxon>
        <taxon>Neisseriales</taxon>
        <taxon>Neisseriaceae</taxon>
        <taxon>Aquella</taxon>
    </lineage>
</organism>
<reference evidence="5" key="1">
    <citation type="submission" date="2017-11" db="EMBL/GenBank/DDBJ databases">
        <authorList>
            <person name="Chan K.G."/>
            <person name="Lee L.S."/>
        </authorList>
    </citation>
    <scope>NUCLEOTIDE SEQUENCE [LARGE SCALE GENOMIC DNA]</scope>
    <source>
        <strain evidence="5">DSM 100970</strain>
    </source>
</reference>
<evidence type="ECO:0000313" key="4">
    <source>
        <dbReference type="EMBL" id="AUR52919.1"/>
    </source>
</evidence>
<name>A0A2I7N8Z8_9NEIS</name>
<dbReference type="InterPro" id="IPR000834">
    <property type="entry name" value="Peptidase_M14"/>
</dbReference>
<dbReference type="PROSITE" id="PS52035">
    <property type="entry name" value="PEPTIDASE_M14"/>
    <property type="match status" value="1"/>
</dbReference>
<gene>
    <name evidence="4" type="ORF">CUN60_11645</name>
</gene>
<dbReference type="OrthoDB" id="5490902at2"/>
<feature type="domain" description="Peptidase M14" evidence="3">
    <location>
        <begin position="111"/>
        <end position="371"/>
    </location>
</feature>
<dbReference type="GO" id="GO:0008270">
    <property type="term" value="F:zinc ion binding"/>
    <property type="evidence" value="ECO:0007669"/>
    <property type="project" value="InterPro"/>
</dbReference>
<keyword evidence="5" id="KW-1185">Reference proteome</keyword>
<evidence type="ECO:0000256" key="2">
    <source>
        <dbReference type="PROSITE-ProRule" id="PRU01379"/>
    </source>
</evidence>
<proteinExistence type="inferred from homology"/>
<dbReference type="InterPro" id="IPR050821">
    <property type="entry name" value="Cytosolic_carboxypeptidase"/>
</dbReference>
<dbReference type="SMART" id="SM00631">
    <property type="entry name" value="Zn_pept"/>
    <property type="match status" value="1"/>
</dbReference>
<dbReference type="AlphaFoldDB" id="A0A2I7N8Z8"/>
<dbReference type="Pfam" id="PF00246">
    <property type="entry name" value="Peptidase_M14"/>
    <property type="match status" value="1"/>
</dbReference>
<dbReference type="PANTHER" id="PTHR12756">
    <property type="entry name" value="CYTOSOLIC CARBOXYPEPTIDASE"/>
    <property type="match status" value="1"/>
</dbReference>
<dbReference type="Gene3D" id="2.60.40.3120">
    <property type="match status" value="1"/>
</dbReference>
<evidence type="ECO:0000256" key="1">
    <source>
        <dbReference type="ARBA" id="ARBA00001947"/>
    </source>
</evidence>
<dbReference type="CDD" id="cd06234">
    <property type="entry name" value="M14_PaCCP-like"/>
    <property type="match status" value="1"/>
</dbReference>
<comment type="similarity">
    <text evidence="2">Belongs to the peptidase M14 family.</text>
</comment>
<comment type="cofactor">
    <cofactor evidence="1">
        <name>Zn(2+)</name>
        <dbReference type="ChEBI" id="CHEBI:29105"/>
    </cofactor>
</comment>
<accession>A0A2I7N8Z8</accession>
<dbReference type="GO" id="GO:0004181">
    <property type="term" value="F:metallocarboxypeptidase activity"/>
    <property type="evidence" value="ECO:0007669"/>
    <property type="project" value="InterPro"/>
</dbReference>
<dbReference type="RefSeq" id="WP_102952206.1">
    <property type="nucleotide sequence ID" value="NZ_CP024847.1"/>
</dbReference>
<dbReference type="EMBL" id="CP024847">
    <property type="protein sequence ID" value="AUR52919.1"/>
    <property type="molecule type" value="Genomic_DNA"/>
</dbReference>
<dbReference type="Proteomes" id="UP000236655">
    <property type="component" value="Chromosome"/>
</dbReference>
<dbReference type="PANTHER" id="PTHR12756:SF11">
    <property type="entry name" value="CYTOSOLIC CARBOXYPEPTIDASE 1"/>
    <property type="match status" value="1"/>
</dbReference>
<dbReference type="Pfam" id="PF18027">
    <property type="entry name" value="Pepdidase_M14_N"/>
    <property type="match status" value="1"/>
</dbReference>
<dbReference type="Gene3D" id="3.40.630.10">
    <property type="entry name" value="Zn peptidases"/>
    <property type="match status" value="1"/>
</dbReference>
<sequence>MINVNTRFDAGSIIVKDVSNPKNLHFGIRNDTNSHFAQWFYFQLNNVKHQELTINLEDLDKTAYPGGWENYNVCASYDNQNWFRIQSQFNNNTLKFSITPEANSIYFAYFEPYSYNRHLELIGFANSHHTVSHEILGQTAEGRNIDLLVIGEAEAKNKIWIIARQHPGETMAEWFMEGLIHRLLDNQDAISNSLLQDSVFYLVPNMNPDGAYNGNLRTNTSGTNLNREWLTPSLEKSPEVFHVRNKMLATGVSMSFDIHGDEALPYIFTAGCADNLSYSNKQKTLEKKFEEIYQLINPDYQTKYGYEKGHFNVETPTIATSWIGNQFDCLSFTLEMPFKDNANLPDIEYGWNGYRSSLLGRDLLSVIYQIIVKNKS</sequence>
<dbReference type="KEGG" id="nba:CUN60_11645"/>
<dbReference type="GO" id="GO:0006508">
    <property type="term" value="P:proteolysis"/>
    <property type="evidence" value="ECO:0007669"/>
    <property type="project" value="InterPro"/>
</dbReference>
<protein>
    <recommendedName>
        <fullName evidence="3">Peptidase M14 domain-containing protein</fullName>
    </recommendedName>
</protein>
<dbReference type="SUPFAM" id="SSF53187">
    <property type="entry name" value="Zn-dependent exopeptidases"/>
    <property type="match status" value="1"/>
</dbReference>